<evidence type="ECO:0000313" key="3">
    <source>
        <dbReference type="Proteomes" id="UP000029109"/>
    </source>
</evidence>
<dbReference type="EMBL" id="JGZJ01000004">
    <property type="protein sequence ID" value="KFI83924.1"/>
    <property type="molecule type" value="Genomic_DNA"/>
</dbReference>
<dbReference type="Pfam" id="PF01695">
    <property type="entry name" value="IstB_IS21"/>
    <property type="match status" value="1"/>
</dbReference>
<evidence type="ECO:0000313" key="2">
    <source>
        <dbReference type="EMBL" id="KFI83924.1"/>
    </source>
</evidence>
<reference evidence="2 3" key="1">
    <citation type="submission" date="2014-03" db="EMBL/GenBank/DDBJ databases">
        <title>Genomics of Bifidobacteria.</title>
        <authorList>
            <person name="Ventura M."/>
            <person name="Milani C."/>
            <person name="Lugli G.A."/>
        </authorList>
    </citation>
    <scope>NUCLEOTIDE SEQUENCE [LARGE SCALE GENOMIC DNA]</scope>
    <source>
        <strain evidence="2 3">LMG 21816</strain>
    </source>
</reference>
<keyword evidence="2" id="KW-0067">ATP-binding</keyword>
<feature type="domain" description="IstB-like ATP-binding" evidence="1">
    <location>
        <begin position="4"/>
        <end position="85"/>
    </location>
</feature>
<dbReference type="GO" id="GO:0005524">
    <property type="term" value="F:ATP binding"/>
    <property type="evidence" value="ECO:0007669"/>
    <property type="project" value="UniProtKB-KW"/>
</dbReference>
<dbReference type="RefSeq" id="WP_051912170.1">
    <property type="nucleotide sequence ID" value="NZ_CAWVAC010000001.1"/>
</dbReference>
<organism evidence="2 3">
    <name type="scientific">Bifidobacterium pullorum</name>
    <dbReference type="NCBI Taxonomy" id="78448"/>
    <lineage>
        <taxon>Bacteria</taxon>
        <taxon>Bacillati</taxon>
        <taxon>Actinomycetota</taxon>
        <taxon>Actinomycetes</taxon>
        <taxon>Bifidobacteriales</taxon>
        <taxon>Bifidobacteriaceae</taxon>
        <taxon>Bifidobacterium</taxon>
    </lineage>
</organism>
<evidence type="ECO:0000259" key="1">
    <source>
        <dbReference type="Pfam" id="PF01695"/>
    </source>
</evidence>
<protein>
    <submittedName>
        <fullName evidence="2">IstB domain-containing protein ATP-binding protein</fullName>
    </submittedName>
</protein>
<keyword evidence="2" id="KW-0547">Nucleotide-binding</keyword>
<dbReference type="AlphaFoldDB" id="A0A7V8KRP1"/>
<gene>
    <name evidence="2" type="ORF">BPULL_0665</name>
</gene>
<dbReference type="Proteomes" id="UP000029109">
    <property type="component" value="Unassembled WGS sequence"/>
</dbReference>
<accession>A0A7V8KRP1</accession>
<dbReference type="Gene3D" id="3.40.50.300">
    <property type="entry name" value="P-loop containing nucleotide triphosphate hydrolases"/>
    <property type="match status" value="1"/>
</dbReference>
<dbReference type="InterPro" id="IPR002611">
    <property type="entry name" value="IstB_ATP-bd"/>
</dbReference>
<comment type="caution">
    <text evidence="2">The sequence shown here is derived from an EMBL/GenBank/DDBJ whole genome shotgun (WGS) entry which is preliminary data.</text>
</comment>
<name>A0A7V8KRP1_9BIFI</name>
<proteinExistence type="predicted"/>
<dbReference type="InterPro" id="IPR027417">
    <property type="entry name" value="P-loop_NTPase"/>
</dbReference>
<sequence>MDEYKTVRLLIIDDFMTTPIETRNAIDLFEIMEAREHRRATLIASQLEPNEWYLRIEGELMADSILNRIATGARYIDLDGPNMREYLAKEKEA</sequence>